<dbReference type="SUPFAM" id="SSF56112">
    <property type="entry name" value="Protein kinase-like (PK-like)"/>
    <property type="match status" value="1"/>
</dbReference>
<dbReference type="SMART" id="SM00220">
    <property type="entry name" value="S_TKc"/>
    <property type="match status" value="1"/>
</dbReference>
<name>A0A7S2RWI1_9STRA</name>
<dbReference type="PROSITE" id="PS00108">
    <property type="entry name" value="PROTEIN_KINASE_ST"/>
    <property type="match status" value="1"/>
</dbReference>
<dbReference type="InterPro" id="IPR008271">
    <property type="entry name" value="Ser/Thr_kinase_AS"/>
</dbReference>
<feature type="region of interest" description="Disordered" evidence="7">
    <location>
        <begin position="331"/>
        <end position="375"/>
    </location>
</feature>
<keyword evidence="4" id="KW-0418">Kinase</keyword>
<dbReference type="PROSITE" id="PS00107">
    <property type="entry name" value="PROTEIN_KINASE_ATP"/>
    <property type="match status" value="1"/>
</dbReference>
<feature type="compositionally biased region" description="Polar residues" evidence="7">
    <location>
        <begin position="257"/>
        <end position="273"/>
    </location>
</feature>
<keyword evidence="5 6" id="KW-0067">ATP-binding</keyword>
<feature type="binding site" evidence="6">
    <location>
        <position position="417"/>
    </location>
    <ligand>
        <name>ATP</name>
        <dbReference type="ChEBI" id="CHEBI:30616"/>
    </ligand>
</feature>
<keyword evidence="3 6" id="KW-0547">Nucleotide-binding</keyword>
<feature type="region of interest" description="Disordered" evidence="7">
    <location>
        <begin position="50"/>
        <end position="71"/>
    </location>
</feature>
<evidence type="ECO:0000256" key="1">
    <source>
        <dbReference type="ARBA" id="ARBA00022527"/>
    </source>
</evidence>
<dbReference type="Gene3D" id="1.10.510.10">
    <property type="entry name" value="Transferase(Phosphotransferase) domain 1"/>
    <property type="match status" value="1"/>
</dbReference>
<dbReference type="InterPro" id="IPR000719">
    <property type="entry name" value="Prot_kinase_dom"/>
</dbReference>
<evidence type="ECO:0000256" key="6">
    <source>
        <dbReference type="PROSITE-ProRule" id="PRU10141"/>
    </source>
</evidence>
<evidence type="ECO:0000256" key="4">
    <source>
        <dbReference type="ARBA" id="ARBA00022777"/>
    </source>
</evidence>
<organism evidence="9">
    <name type="scientific">Mucochytrium quahogii</name>
    <dbReference type="NCBI Taxonomy" id="96639"/>
    <lineage>
        <taxon>Eukaryota</taxon>
        <taxon>Sar</taxon>
        <taxon>Stramenopiles</taxon>
        <taxon>Bigyra</taxon>
        <taxon>Labyrinthulomycetes</taxon>
        <taxon>Thraustochytrida</taxon>
        <taxon>Thraustochytriidae</taxon>
        <taxon>Mucochytrium</taxon>
    </lineage>
</organism>
<dbReference type="GO" id="GO:0004674">
    <property type="term" value="F:protein serine/threonine kinase activity"/>
    <property type="evidence" value="ECO:0007669"/>
    <property type="project" value="UniProtKB-KW"/>
</dbReference>
<feature type="domain" description="Protein kinase" evidence="8">
    <location>
        <begin position="387"/>
        <end position="647"/>
    </location>
</feature>
<keyword evidence="1" id="KW-0723">Serine/threonine-protein kinase</keyword>
<feature type="compositionally biased region" description="Polar residues" evidence="7">
    <location>
        <begin position="363"/>
        <end position="375"/>
    </location>
</feature>
<dbReference type="CDD" id="cd06606">
    <property type="entry name" value="STKc_MAPKKK"/>
    <property type="match status" value="1"/>
</dbReference>
<protein>
    <recommendedName>
        <fullName evidence="8">Protein kinase domain-containing protein</fullName>
    </recommendedName>
</protein>
<dbReference type="InterPro" id="IPR017441">
    <property type="entry name" value="Protein_kinase_ATP_BS"/>
</dbReference>
<dbReference type="InterPro" id="IPR050538">
    <property type="entry name" value="MAP_kinase_kinase_kinase"/>
</dbReference>
<dbReference type="InterPro" id="IPR011009">
    <property type="entry name" value="Kinase-like_dom_sf"/>
</dbReference>
<dbReference type="GO" id="GO:0005524">
    <property type="term" value="F:ATP binding"/>
    <property type="evidence" value="ECO:0007669"/>
    <property type="project" value="UniProtKB-UniRule"/>
</dbReference>
<feature type="region of interest" description="Disordered" evidence="7">
    <location>
        <begin position="98"/>
        <end position="125"/>
    </location>
</feature>
<evidence type="ECO:0000256" key="5">
    <source>
        <dbReference type="ARBA" id="ARBA00022840"/>
    </source>
</evidence>
<feature type="compositionally biased region" description="Polar residues" evidence="7">
    <location>
        <begin position="181"/>
        <end position="208"/>
    </location>
</feature>
<dbReference type="InterPro" id="IPR001245">
    <property type="entry name" value="Ser-Thr/Tyr_kinase_cat_dom"/>
</dbReference>
<feature type="region of interest" description="Disordered" evidence="7">
    <location>
        <begin position="179"/>
        <end position="303"/>
    </location>
</feature>
<evidence type="ECO:0000313" key="9">
    <source>
        <dbReference type="EMBL" id="CAD9682715.1"/>
    </source>
</evidence>
<gene>
    <name evidence="9" type="ORF">QSP1433_LOCUS7803</name>
</gene>
<evidence type="ECO:0000256" key="7">
    <source>
        <dbReference type="SAM" id="MobiDB-lite"/>
    </source>
</evidence>
<proteinExistence type="predicted"/>
<dbReference type="PANTHER" id="PTHR48016:SF56">
    <property type="entry name" value="MAPKK KINASE"/>
    <property type="match status" value="1"/>
</dbReference>
<dbReference type="AlphaFoldDB" id="A0A7S2RWI1"/>
<dbReference type="EMBL" id="HBHK01012423">
    <property type="protein sequence ID" value="CAD9682715.1"/>
    <property type="molecule type" value="Transcribed_RNA"/>
</dbReference>
<accession>A0A7S2RWI1</accession>
<dbReference type="Pfam" id="PF00069">
    <property type="entry name" value="Pkinase"/>
    <property type="match status" value="1"/>
</dbReference>
<reference evidence="9" key="1">
    <citation type="submission" date="2021-01" db="EMBL/GenBank/DDBJ databases">
        <authorList>
            <person name="Corre E."/>
            <person name="Pelletier E."/>
            <person name="Niang G."/>
            <person name="Scheremetjew M."/>
            <person name="Finn R."/>
            <person name="Kale V."/>
            <person name="Holt S."/>
            <person name="Cochrane G."/>
            <person name="Meng A."/>
            <person name="Brown T."/>
            <person name="Cohen L."/>
        </authorList>
    </citation>
    <scope>NUCLEOTIDE SEQUENCE</scope>
    <source>
        <strain evidence="9">NY070348D</strain>
    </source>
</reference>
<evidence type="ECO:0000259" key="8">
    <source>
        <dbReference type="PROSITE" id="PS50011"/>
    </source>
</evidence>
<evidence type="ECO:0000256" key="3">
    <source>
        <dbReference type="ARBA" id="ARBA00022741"/>
    </source>
</evidence>
<dbReference type="PANTHER" id="PTHR48016">
    <property type="entry name" value="MAP KINASE KINASE KINASE SSK2-RELATED-RELATED"/>
    <property type="match status" value="1"/>
</dbReference>
<evidence type="ECO:0000256" key="2">
    <source>
        <dbReference type="ARBA" id="ARBA00022679"/>
    </source>
</evidence>
<dbReference type="PRINTS" id="PR00109">
    <property type="entry name" value="TYRKINASE"/>
</dbReference>
<keyword evidence="2" id="KW-0808">Transferase</keyword>
<dbReference type="PROSITE" id="PS50011">
    <property type="entry name" value="PROTEIN_KINASE_DOM"/>
    <property type="match status" value="1"/>
</dbReference>
<sequence length="648" mass="72319">MRPECMEHCPQVDEIKSKKFEINSPSEKDVKIELPWVTSLETTIVDDDHSEAPVTGAMSPMGSHGYYIDTPRMYHGEEDSEEEDSYNSQSRRHKNCAPLLRSNSTPHELGGRGVSCLGRRQSSSSDDIFEITSRDRRSPRAVSRMLRDTEENLRHVANLQSPGSGGGLYLEEPGDIDTHGWTITHNPRSSFKQRSSPSYRQQPVQQRQPFMLKERRNTDSNLPSRRRVPSPPAKKCLGSHSSSPAEHTDSRVRRARCNTQPAVFSDSDSSSTADHGRRGRSNTHESMGYCERVEEDNSRPRSVHLTRHLSGGMLYNKGMFSTTSTSLSSGSMSSVDGPLGGSPPFFNSRDVAGEKPGRRFTRRPSSTRDATSLQNRPRLCQEDIDALLLGSEIGKGSFGSVHVAINASTGQRYAVKKMKLDVDEQRTRAHESEIRVMQDLNHENIVQYLGVQYSAPDGFLYIYMEFVAGGSLSQMIKEFNAPLRDELVAKFTYQMLKGIAYLHSKNIIHRDIKGANVLVTLNGTAKLADFGCSLLLDGMNTAEAETLCRIRGSVPWMAPEVVRETRYHFPADIWSLGATVLEMSSGKRPWPEITDPVAALFRIGTLKGPLPIPNNVGTGPFCFMSECFHIEPEKRKTAEQLLCHPFVN</sequence>